<organism evidence="8 9">
    <name type="scientific">Mytilus edulis</name>
    <name type="common">Blue mussel</name>
    <dbReference type="NCBI Taxonomy" id="6550"/>
    <lineage>
        <taxon>Eukaryota</taxon>
        <taxon>Metazoa</taxon>
        <taxon>Spiralia</taxon>
        <taxon>Lophotrochozoa</taxon>
        <taxon>Mollusca</taxon>
        <taxon>Bivalvia</taxon>
        <taxon>Autobranchia</taxon>
        <taxon>Pteriomorphia</taxon>
        <taxon>Mytilida</taxon>
        <taxon>Mytiloidea</taxon>
        <taxon>Mytilidae</taxon>
        <taxon>Mytilinae</taxon>
        <taxon>Mytilus</taxon>
    </lineage>
</organism>
<feature type="domain" description="RanBP2-type" evidence="7">
    <location>
        <begin position="315"/>
        <end position="345"/>
    </location>
</feature>
<keyword evidence="2 4" id="KW-0863">Zinc-finger</keyword>
<dbReference type="InterPro" id="IPR036885">
    <property type="entry name" value="SWIB_MDM2_dom_sf"/>
</dbReference>
<protein>
    <submittedName>
        <fullName evidence="8">MDM2</fullName>
        <ecNumber evidence="8">2.3.2.27</ecNumber>
    </submittedName>
</protein>
<keyword evidence="8" id="KW-0012">Acyltransferase</keyword>
<comment type="caution">
    <text evidence="8">The sequence shown here is derived from an EMBL/GenBank/DDBJ whole genome shotgun (WGS) entry which is preliminary data.</text>
</comment>
<dbReference type="GO" id="GO:0005634">
    <property type="term" value="C:nucleus"/>
    <property type="evidence" value="ECO:0007669"/>
    <property type="project" value="InterPro"/>
</dbReference>
<dbReference type="OrthoDB" id="24526at2759"/>
<dbReference type="InterPro" id="IPR016495">
    <property type="entry name" value="p53_neg-reg_MDM_2/4"/>
</dbReference>
<dbReference type="GO" id="GO:0016567">
    <property type="term" value="P:protein ubiquitination"/>
    <property type="evidence" value="ECO:0007669"/>
    <property type="project" value="TreeGrafter"/>
</dbReference>
<evidence type="ECO:0000256" key="5">
    <source>
        <dbReference type="SAM" id="MobiDB-lite"/>
    </source>
</evidence>
<gene>
    <name evidence="8" type="ORF">MEDL_43775</name>
</gene>
<evidence type="ECO:0000256" key="3">
    <source>
        <dbReference type="ARBA" id="ARBA00022833"/>
    </source>
</evidence>
<proteinExistence type="predicted"/>
<evidence type="ECO:0000256" key="2">
    <source>
        <dbReference type="ARBA" id="ARBA00022771"/>
    </source>
</evidence>
<feature type="compositionally biased region" description="Polar residues" evidence="5">
    <location>
        <begin position="179"/>
        <end position="212"/>
    </location>
</feature>
<dbReference type="Proteomes" id="UP000683360">
    <property type="component" value="Unassembled WGS sequence"/>
</dbReference>
<dbReference type="InterPro" id="IPR036443">
    <property type="entry name" value="Znf_RanBP2_sf"/>
</dbReference>
<dbReference type="CDD" id="cd16646">
    <property type="entry name" value="mRING-HC-C2H2C4_MDM2-like"/>
    <property type="match status" value="1"/>
</dbReference>
<evidence type="ECO:0000313" key="9">
    <source>
        <dbReference type="Proteomes" id="UP000683360"/>
    </source>
</evidence>
<evidence type="ECO:0000256" key="4">
    <source>
        <dbReference type="PROSITE-ProRule" id="PRU00322"/>
    </source>
</evidence>
<dbReference type="PROSITE" id="PS50199">
    <property type="entry name" value="ZF_RANBP2_2"/>
    <property type="match status" value="1"/>
</dbReference>
<dbReference type="PIRSF" id="PIRSF006748">
    <property type="entry name" value="p53_MDM_2/4"/>
    <property type="match status" value="1"/>
</dbReference>
<evidence type="ECO:0000259" key="6">
    <source>
        <dbReference type="PROSITE" id="PS50089"/>
    </source>
</evidence>
<evidence type="ECO:0000313" key="8">
    <source>
        <dbReference type="EMBL" id="CAG2230962.1"/>
    </source>
</evidence>
<dbReference type="PANTHER" id="PTHR46858:SF5">
    <property type="entry name" value="E3 UBIQUITIN-PROTEIN LIGASE APD1-RELATED"/>
    <property type="match status" value="1"/>
</dbReference>
<sequence>MSMTDQTDHDKHNYTLSGQVTSSQVNMCNNPNLIVQQPPDTYSTPAGSNVSTLKQLTESYYITTEECVVNYPMVRPRREFLDLLKQVGASWEVLTRKEYSVLSKDPLGKVFGVDKFTFTEATKLIDANCHQLPDSCMVKKEHLVARPKKRGDSSNQEKRIVTVSCPKLIDILVHIPSTQTGEQQKDQSNFQGQTSDTSAHRAQNLSAASTGSGRHRWVSERDNSEPDIIAIELDADNDDDVIGVEVGTNGGDEVISVEVDADRISFEYEVCSDEDDIISSTASVSGISDTNVVIICGDSDMEFWGDSDSSDSELSDGDKWTCTECDTKNSPLHGHCGHCKKVRPNWLPETTKEADISHISSKIQRRSSRDRLTSIELESDKDLIADEEDSGISTVSSQQSSQENLAENKLKSYSSLIENSSTLGSYRTLLNFQTTASAKNKDEETISNKIDKLDKPQKDLKLEKSSSIKETGNSQSQLGLCCICFSRPKTASIIHGCTGHQVCCYRCAKRLKRLAKPCPLCRRPIQKVIKNYFA</sequence>
<feature type="region of interest" description="Disordered" evidence="5">
    <location>
        <begin position="179"/>
        <end position="223"/>
    </location>
</feature>
<dbReference type="SUPFAM" id="SSF57850">
    <property type="entry name" value="RING/U-box"/>
    <property type="match status" value="1"/>
</dbReference>
<accession>A0A8S3TAQ8</accession>
<dbReference type="InterPro" id="IPR013083">
    <property type="entry name" value="Znf_RING/FYVE/PHD"/>
</dbReference>
<dbReference type="GO" id="GO:0043066">
    <property type="term" value="P:negative regulation of apoptotic process"/>
    <property type="evidence" value="ECO:0007669"/>
    <property type="project" value="InterPro"/>
</dbReference>
<dbReference type="EC" id="2.3.2.27" evidence="8"/>
<evidence type="ECO:0000256" key="1">
    <source>
        <dbReference type="ARBA" id="ARBA00022723"/>
    </source>
</evidence>
<dbReference type="Gene3D" id="3.30.40.10">
    <property type="entry name" value="Zinc/RING finger domain, C3HC4 (zinc finger)"/>
    <property type="match status" value="1"/>
</dbReference>
<dbReference type="PROSITE" id="PS01358">
    <property type="entry name" value="ZF_RANBP2_1"/>
    <property type="match status" value="1"/>
</dbReference>
<keyword evidence="9" id="KW-1185">Reference proteome</keyword>
<reference evidence="8" key="1">
    <citation type="submission" date="2021-03" db="EMBL/GenBank/DDBJ databases">
        <authorList>
            <person name="Bekaert M."/>
        </authorList>
    </citation>
    <scope>NUCLEOTIDE SEQUENCE</scope>
</reference>
<dbReference type="InterPro" id="IPR001841">
    <property type="entry name" value="Znf_RING"/>
</dbReference>
<dbReference type="SUPFAM" id="SSF47592">
    <property type="entry name" value="SWIB/MDM2 domain"/>
    <property type="match status" value="1"/>
</dbReference>
<dbReference type="AlphaFoldDB" id="A0A8S3TAQ8"/>
<dbReference type="SUPFAM" id="SSF90209">
    <property type="entry name" value="Ran binding protein zinc finger-like"/>
    <property type="match status" value="1"/>
</dbReference>
<feature type="domain" description="RING-type" evidence="6">
    <location>
        <begin position="481"/>
        <end position="522"/>
    </location>
</feature>
<dbReference type="GO" id="GO:0061630">
    <property type="term" value="F:ubiquitin protein ligase activity"/>
    <property type="evidence" value="ECO:0007669"/>
    <property type="project" value="UniProtKB-EC"/>
</dbReference>
<dbReference type="GO" id="GO:0010468">
    <property type="term" value="P:regulation of gene expression"/>
    <property type="evidence" value="ECO:0007669"/>
    <property type="project" value="TreeGrafter"/>
</dbReference>
<evidence type="ECO:0000259" key="7">
    <source>
        <dbReference type="PROSITE" id="PS50199"/>
    </source>
</evidence>
<dbReference type="GO" id="GO:0051726">
    <property type="term" value="P:regulation of cell cycle"/>
    <property type="evidence" value="ECO:0007669"/>
    <property type="project" value="InterPro"/>
</dbReference>
<keyword evidence="8" id="KW-0808">Transferase</keyword>
<dbReference type="Pfam" id="PF13920">
    <property type="entry name" value="zf-C3HC4_3"/>
    <property type="match status" value="1"/>
</dbReference>
<dbReference type="Gene3D" id="2.30.30.380">
    <property type="entry name" value="Zn-finger domain of Sec23/24"/>
    <property type="match status" value="1"/>
</dbReference>
<dbReference type="InterPro" id="IPR001876">
    <property type="entry name" value="Znf_RanBP2"/>
</dbReference>
<dbReference type="EMBL" id="CAJPWZ010002127">
    <property type="protein sequence ID" value="CAG2230962.1"/>
    <property type="molecule type" value="Genomic_DNA"/>
</dbReference>
<dbReference type="PROSITE" id="PS50089">
    <property type="entry name" value="ZF_RING_2"/>
    <property type="match status" value="1"/>
</dbReference>
<keyword evidence="3" id="KW-0862">Zinc</keyword>
<keyword evidence="1" id="KW-0479">Metal-binding</keyword>
<dbReference type="GO" id="GO:0008270">
    <property type="term" value="F:zinc ion binding"/>
    <property type="evidence" value="ECO:0007669"/>
    <property type="project" value="UniProtKB-KW"/>
</dbReference>
<dbReference type="PANTHER" id="PTHR46858">
    <property type="entry name" value="OS05G0521000 PROTEIN"/>
    <property type="match status" value="1"/>
</dbReference>
<name>A0A8S3TAQ8_MYTED</name>